<keyword evidence="4" id="KW-1185">Reference proteome</keyword>
<protein>
    <submittedName>
        <fullName evidence="3">Abortive infection protein</fullName>
    </submittedName>
</protein>
<dbReference type="EMBL" id="MSCW01000008">
    <property type="protein sequence ID" value="ONF42906.1"/>
    <property type="molecule type" value="Genomic_DNA"/>
</dbReference>
<proteinExistence type="predicted"/>
<comment type="caution">
    <text evidence="3">The sequence shown here is derived from an EMBL/GenBank/DDBJ whole genome shotgun (WGS) entry which is preliminary data.</text>
</comment>
<dbReference type="PANTHER" id="PTHR36435:SF1">
    <property type="entry name" value="CAAX AMINO TERMINAL PROTEASE FAMILY PROTEIN"/>
    <property type="match status" value="1"/>
</dbReference>
<evidence type="ECO:0000259" key="2">
    <source>
        <dbReference type="Pfam" id="PF02517"/>
    </source>
</evidence>
<gene>
    <name evidence="3" type="ORF">BTO32_14610</name>
</gene>
<dbReference type="InterPro" id="IPR052710">
    <property type="entry name" value="CAAX_protease"/>
</dbReference>
<feature type="transmembrane region" description="Helical" evidence="1">
    <location>
        <begin position="7"/>
        <end position="33"/>
    </location>
</feature>
<keyword evidence="1" id="KW-1133">Transmembrane helix</keyword>
<dbReference type="InterPro" id="IPR003675">
    <property type="entry name" value="Rce1/LyrA-like_dom"/>
</dbReference>
<dbReference type="STRING" id="135739.BTO32_14610"/>
<feature type="transmembrane region" description="Helical" evidence="1">
    <location>
        <begin position="107"/>
        <end position="127"/>
    </location>
</feature>
<evidence type="ECO:0000313" key="3">
    <source>
        <dbReference type="EMBL" id="ONF42906.1"/>
    </source>
</evidence>
<dbReference type="GO" id="GO:0004175">
    <property type="term" value="F:endopeptidase activity"/>
    <property type="evidence" value="ECO:0007669"/>
    <property type="project" value="UniProtKB-ARBA"/>
</dbReference>
<organism evidence="3 4">
    <name type="scientific">Marinobacter lutaoensis</name>
    <dbReference type="NCBI Taxonomy" id="135739"/>
    <lineage>
        <taxon>Bacteria</taxon>
        <taxon>Pseudomonadati</taxon>
        <taxon>Pseudomonadota</taxon>
        <taxon>Gammaproteobacteria</taxon>
        <taxon>Pseudomonadales</taxon>
        <taxon>Marinobacteraceae</taxon>
        <taxon>Marinobacter</taxon>
    </lineage>
</organism>
<accession>A0A1V2DR64</accession>
<feature type="domain" description="CAAX prenyl protease 2/Lysostaphin resistance protein A-like" evidence="2">
    <location>
        <begin position="83"/>
        <end position="169"/>
    </location>
</feature>
<evidence type="ECO:0000256" key="1">
    <source>
        <dbReference type="SAM" id="Phobius"/>
    </source>
</evidence>
<evidence type="ECO:0000313" key="4">
    <source>
        <dbReference type="Proteomes" id="UP000189339"/>
    </source>
</evidence>
<name>A0A1V2DR64_9GAMM</name>
<dbReference type="Proteomes" id="UP000189339">
    <property type="component" value="Unassembled WGS sequence"/>
</dbReference>
<sequence length="187" mass="19603">MSSGAALAFQAGIGGLGVLVIWLAGIPVAWHGLGLPAQLVLGALGAGVTYLALLALTLVPGVFPDSLERQMQGLYDFASGYPRWVLVALSLLAGVGEELLFRGAVQGWLSLHLGPGPALLLASLLFGLVHFVSLAYCVVATGLGVVLGTAYLWSGSLGLVMAWHALYDLLALYCLLRFPHVFGVHRR</sequence>
<keyword evidence="1" id="KW-0472">Membrane</keyword>
<reference evidence="3 4" key="1">
    <citation type="submission" date="2016-12" db="EMBL/GenBank/DDBJ databases">
        <title>Marinobacter lutaoensis whole genome sequencing.</title>
        <authorList>
            <person name="Verma A."/>
            <person name="Krishnamurthi S."/>
        </authorList>
    </citation>
    <scope>NUCLEOTIDE SEQUENCE [LARGE SCALE GENOMIC DNA]</scope>
    <source>
        <strain evidence="3 4">T5054</strain>
    </source>
</reference>
<dbReference type="PANTHER" id="PTHR36435">
    <property type="entry name" value="SLR1288 PROTEIN"/>
    <property type="match status" value="1"/>
</dbReference>
<feature type="transmembrane region" description="Helical" evidence="1">
    <location>
        <begin position="39"/>
        <end position="63"/>
    </location>
</feature>
<keyword evidence="1" id="KW-0812">Transmembrane</keyword>
<dbReference type="AlphaFoldDB" id="A0A1V2DR64"/>
<dbReference type="GO" id="GO:0080120">
    <property type="term" value="P:CAAX-box protein maturation"/>
    <property type="evidence" value="ECO:0007669"/>
    <property type="project" value="UniProtKB-ARBA"/>
</dbReference>
<feature type="transmembrane region" description="Helical" evidence="1">
    <location>
        <begin position="84"/>
        <end position="101"/>
    </location>
</feature>
<dbReference type="Pfam" id="PF02517">
    <property type="entry name" value="Rce1-like"/>
    <property type="match status" value="1"/>
</dbReference>